<keyword evidence="2" id="KW-1185">Reference proteome</keyword>
<evidence type="ECO:0000313" key="1">
    <source>
        <dbReference type="EMBL" id="QYL17566.1"/>
    </source>
</evidence>
<organism evidence="1 2">
    <name type="scientific">Mycolicibacterium pallens</name>
    <dbReference type="NCBI Taxonomy" id="370524"/>
    <lineage>
        <taxon>Bacteria</taxon>
        <taxon>Bacillati</taxon>
        <taxon>Actinomycetota</taxon>
        <taxon>Actinomycetes</taxon>
        <taxon>Mycobacteriales</taxon>
        <taxon>Mycobacteriaceae</taxon>
        <taxon>Mycolicibacterium</taxon>
    </lineage>
</organism>
<protein>
    <submittedName>
        <fullName evidence="1">Uncharacterized protein</fullName>
    </submittedName>
</protein>
<dbReference type="Proteomes" id="UP000825367">
    <property type="component" value="Chromosome"/>
</dbReference>
<evidence type="ECO:0000313" key="2">
    <source>
        <dbReference type="Proteomes" id="UP000825367"/>
    </source>
</evidence>
<reference evidence="1 2" key="1">
    <citation type="submission" date="2021-07" db="EMBL/GenBank/DDBJ databases">
        <title>Whole genome sequencing of non-tuberculosis mycobacteria type-strains.</title>
        <authorList>
            <person name="Igarashi Y."/>
            <person name="Osugi A."/>
            <person name="Mitarai S."/>
        </authorList>
    </citation>
    <scope>NUCLEOTIDE SEQUENCE [LARGE SCALE GENOMIC DNA]</scope>
    <source>
        <strain evidence="1 2">JCM 16370</strain>
    </source>
</reference>
<dbReference type="EMBL" id="CP080333">
    <property type="protein sequence ID" value="QYL17566.1"/>
    <property type="molecule type" value="Genomic_DNA"/>
</dbReference>
<name>A0ABX8VNK5_9MYCO</name>
<sequence length="213" mass="24455">MLAIVEDLYARFARYRLPPNVVVCEQCGPQWTAADIRATPLRSLSLLQLEALHVMSLEDSDFRHFFPRLIEALLEEKSPVFAFDLRRLRGRVPSWPARESAVVTSLVDSLWDELLRGYPAELGYFSDSPTLIDFTYWCDQPVQVYLDRWQSIDTVPAAEHIGELVEWAFTVREPIEPAVTQPVLDWLRQPVIGERLGSANLEAAEELWRVCGR</sequence>
<accession>A0ABX8VNK5</accession>
<proteinExistence type="predicted"/>
<dbReference type="RefSeq" id="WP_096309792.1">
    <property type="nucleotide sequence ID" value="NZ_BAAAVX010000016.1"/>
</dbReference>
<gene>
    <name evidence="1" type="ORF">K0O64_03050</name>
</gene>